<protein>
    <recommendedName>
        <fullName evidence="5">NAD(P)-binding domain-containing protein</fullName>
    </recommendedName>
</protein>
<dbReference type="Gene3D" id="3.40.50.720">
    <property type="entry name" value="NAD(P)-binding Rossmann-like Domain"/>
    <property type="match status" value="1"/>
</dbReference>
<dbReference type="InterPro" id="IPR036291">
    <property type="entry name" value="NAD(P)-bd_dom_sf"/>
</dbReference>
<proteinExistence type="inferred from homology"/>
<sequence>MASAAAEFRFRGWTPRQPGQLFTAAVFGASGSVGRRLVAHLVRVPACRRIVLLNRRHVADLPPDARIEQHQVDMDALHDATLAALASGSGTPSPSAADADADAGATVAFVLAGIGAPSSASKDELFRVDVLLPSEFGRACRAAGASHALLLTSVGADANAAWSPITRSGAGGGWYFHCKGQVEQNFLKMGFDSVSAVRPSTLVGSPNTPSWVPFVQSAIDWALPARFNRIDVDNLAAAFVSQSQRALDRQLTRDTLNVLEGKELFDSI</sequence>
<evidence type="ECO:0000313" key="4">
    <source>
        <dbReference type="Proteomes" id="UP001211907"/>
    </source>
</evidence>
<dbReference type="AlphaFoldDB" id="A0AAD5SPZ4"/>
<comment type="similarity">
    <text evidence="2">Belongs to the FMP52 family.</text>
</comment>
<dbReference type="GO" id="GO:0051170">
    <property type="term" value="P:import into nucleus"/>
    <property type="evidence" value="ECO:0007669"/>
    <property type="project" value="TreeGrafter"/>
</dbReference>
<dbReference type="GO" id="GO:0005741">
    <property type="term" value="C:mitochondrial outer membrane"/>
    <property type="evidence" value="ECO:0007669"/>
    <property type="project" value="UniProtKB-SubCell"/>
</dbReference>
<dbReference type="Proteomes" id="UP001211907">
    <property type="component" value="Unassembled WGS sequence"/>
</dbReference>
<dbReference type="PANTHER" id="PTHR14097">
    <property type="entry name" value="OXIDOREDUCTASE HTATIP2"/>
    <property type="match status" value="1"/>
</dbReference>
<comment type="caution">
    <text evidence="3">The sequence shown here is derived from an EMBL/GenBank/DDBJ whole genome shotgun (WGS) entry which is preliminary data.</text>
</comment>
<reference evidence="3" key="1">
    <citation type="submission" date="2020-05" db="EMBL/GenBank/DDBJ databases">
        <title>Phylogenomic resolution of chytrid fungi.</title>
        <authorList>
            <person name="Stajich J.E."/>
            <person name="Amses K."/>
            <person name="Simmons R."/>
            <person name="Seto K."/>
            <person name="Myers J."/>
            <person name="Bonds A."/>
            <person name="Quandt C.A."/>
            <person name="Barry K."/>
            <person name="Liu P."/>
            <person name="Grigoriev I."/>
            <person name="Longcore J.E."/>
            <person name="James T.Y."/>
        </authorList>
    </citation>
    <scope>NUCLEOTIDE SEQUENCE</scope>
    <source>
        <strain evidence="3">JEL0513</strain>
    </source>
</reference>
<accession>A0AAD5SPZ4</accession>
<organism evidence="3 4">
    <name type="scientific">Physocladia obscura</name>
    <dbReference type="NCBI Taxonomy" id="109957"/>
    <lineage>
        <taxon>Eukaryota</taxon>
        <taxon>Fungi</taxon>
        <taxon>Fungi incertae sedis</taxon>
        <taxon>Chytridiomycota</taxon>
        <taxon>Chytridiomycota incertae sedis</taxon>
        <taxon>Chytridiomycetes</taxon>
        <taxon>Chytridiales</taxon>
        <taxon>Chytriomycetaceae</taxon>
        <taxon>Physocladia</taxon>
    </lineage>
</organism>
<evidence type="ECO:0008006" key="5">
    <source>
        <dbReference type="Google" id="ProtNLM"/>
    </source>
</evidence>
<dbReference type="PANTHER" id="PTHR14097:SF7">
    <property type="entry name" value="OXIDOREDUCTASE HTATIP2"/>
    <property type="match status" value="1"/>
</dbReference>
<evidence type="ECO:0000256" key="1">
    <source>
        <dbReference type="ARBA" id="ARBA00004450"/>
    </source>
</evidence>
<name>A0AAD5SPZ4_9FUNG</name>
<keyword evidence="4" id="KW-1185">Reference proteome</keyword>
<dbReference type="SUPFAM" id="SSF51735">
    <property type="entry name" value="NAD(P)-binding Rossmann-fold domains"/>
    <property type="match status" value="1"/>
</dbReference>
<dbReference type="EMBL" id="JADGJH010003715">
    <property type="protein sequence ID" value="KAJ3089230.1"/>
    <property type="molecule type" value="Genomic_DNA"/>
</dbReference>
<gene>
    <name evidence="3" type="ORF">HK100_007824</name>
</gene>
<evidence type="ECO:0000313" key="3">
    <source>
        <dbReference type="EMBL" id="KAJ3089230.1"/>
    </source>
</evidence>
<comment type="subcellular location">
    <subcellularLocation>
        <location evidence="1">Mitochondrion outer membrane</location>
        <topology evidence="1">Peripheral membrane protein</topology>
    </subcellularLocation>
</comment>
<evidence type="ECO:0000256" key="2">
    <source>
        <dbReference type="ARBA" id="ARBA00006617"/>
    </source>
</evidence>